<feature type="region of interest" description="Disordered" evidence="1">
    <location>
        <begin position="24"/>
        <end position="46"/>
    </location>
</feature>
<sequence length="46" mass="4588">MAPTSVDNAANGTALQLPRALAGEPVEDRSQVNCVGPSVGDSPPTP</sequence>
<accession>A0ABW6VJV4</accession>
<reference evidence="2 3" key="1">
    <citation type="submission" date="2024-10" db="EMBL/GenBank/DDBJ databases">
        <title>The Natural Products Discovery Center: Release of the First 8490 Sequenced Strains for Exploring Actinobacteria Biosynthetic Diversity.</title>
        <authorList>
            <person name="Kalkreuter E."/>
            <person name="Kautsar S.A."/>
            <person name="Yang D."/>
            <person name="Bader C.D."/>
            <person name="Teijaro C.N."/>
            <person name="Fluegel L."/>
            <person name="Davis C.M."/>
            <person name="Simpson J.R."/>
            <person name="Lauterbach L."/>
            <person name="Steele A.D."/>
            <person name="Gui C."/>
            <person name="Meng S."/>
            <person name="Li G."/>
            <person name="Viehrig K."/>
            <person name="Ye F."/>
            <person name="Su P."/>
            <person name="Kiefer A.F."/>
            <person name="Nichols A."/>
            <person name="Cepeda A.J."/>
            <person name="Yan W."/>
            <person name="Fan B."/>
            <person name="Jiang Y."/>
            <person name="Adhikari A."/>
            <person name="Zheng C.-J."/>
            <person name="Schuster L."/>
            <person name="Cowan T.M."/>
            <person name="Smanski M.J."/>
            <person name="Chevrette M.G."/>
            <person name="De Carvalho L.P.S."/>
            <person name="Shen B."/>
        </authorList>
    </citation>
    <scope>NUCLEOTIDE SEQUENCE [LARGE SCALE GENOMIC DNA]</scope>
    <source>
        <strain evidence="2 3">NPDC001281</strain>
    </source>
</reference>
<dbReference type="Proteomes" id="UP001602119">
    <property type="component" value="Unassembled WGS sequence"/>
</dbReference>
<evidence type="ECO:0000313" key="2">
    <source>
        <dbReference type="EMBL" id="MFF4779637.1"/>
    </source>
</evidence>
<dbReference type="RefSeq" id="WP_157545258.1">
    <property type="nucleotide sequence ID" value="NZ_BBYK01000044.1"/>
</dbReference>
<proteinExistence type="predicted"/>
<dbReference type="EMBL" id="JBIAXI010000060">
    <property type="protein sequence ID" value="MFF4779637.1"/>
    <property type="molecule type" value="Genomic_DNA"/>
</dbReference>
<gene>
    <name evidence="2" type="ORF">ACFY05_43170</name>
</gene>
<protein>
    <submittedName>
        <fullName evidence="2">Uncharacterized protein</fullName>
    </submittedName>
</protein>
<name>A0ABW6VJV4_MICFU</name>
<keyword evidence="3" id="KW-1185">Reference proteome</keyword>
<organism evidence="2 3">
    <name type="scientific">Microtetraspora fusca</name>
    <dbReference type="NCBI Taxonomy" id="1997"/>
    <lineage>
        <taxon>Bacteria</taxon>
        <taxon>Bacillati</taxon>
        <taxon>Actinomycetota</taxon>
        <taxon>Actinomycetes</taxon>
        <taxon>Streptosporangiales</taxon>
        <taxon>Streptosporangiaceae</taxon>
        <taxon>Microtetraspora</taxon>
    </lineage>
</organism>
<comment type="caution">
    <text evidence="2">The sequence shown here is derived from an EMBL/GenBank/DDBJ whole genome shotgun (WGS) entry which is preliminary data.</text>
</comment>
<evidence type="ECO:0000313" key="3">
    <source>
        <dbReference type="Proteomes" id="UP001602119"/>
    </source>
</evidence>
<evidence type="ECO:0000256" key="1">
    <source>
        <dbReference type="SAM" id="MobiDB-lite"/>
    </source>
</evidence>